<dbReference type="GO" id="GO:0022857">
    <property type="term" value="F:transmembrane transporter activity"/>
    <property type="evidence" value="ECO:0007669"/>
    <property type="project" value="TreeGrafter"/>
</dbReference>
<dbReference type="PROSITE" id="PS51257">
    <property type="entry name" value="PROKAR_LIPOPROTEIN"/>
    <property type="match status" value="1"/>
</dbReference>
<comment type="caution">
    <text evidence="9">The sequence shown here is derived from an EMBL/GenBank/DDBJ whole genome shotgun (WGS) entry which is preliminary data.</text>
</comment>
<dbReference type="Proteomes" id="UP000318815">
    <property type="component" value="Unassembled WGS sequence"/>
</dbReference>
<evidence type="ECO:0000259" key="8">
    <source>
        <dbReference type="Pfam" id="PF12704"/>
    </source>
</evidence>
<reference evidence="9 10" key="1">
    <citation type="submission" date="2019-08" db="EMBL/GenBank/DDBJ databases">
        <title>Whole genome sequencing of chitin degrading bacteria Chitinophaga pinensis YS16.</title>
        <authorList>
            <person name="Singh R.P."/>
            <person name="Manchanda G."/>
            <person name="Maurya I.K."/>
            <person name="Joshi N.K."/>
            <person name="Srivastava A.K."/>
        </authorList>
    </citation>
    <scope>NUCLEOTIDE SEQUENCE [LARGE SCALE GENOMIC DNA]</scope>
    <source>
        <strain evidence="9 10">YS-16</strain>
    </source>
</reference>
<feature type="domain" description="MacB-like periplasmic core" evidence="8">
    <location>
        <begin position="20"/>
        <end position="238"/>
    </location>
</feature>
<evidence type="ECO:0000256" key="3">
    <source>
        <dbReference type="ARBA" id="ARBA00022692"/>
    </source>
</evidence>
<dbReference type="Pfam" id="PF12704">
    <property type="entry name" value="MacB_PCD"/>
    <property type="match status" value="2"/>
</dbReference>
<protein>
    <submittedName>
        <fullName evidence="9">FtsX-like permease family protein</fullName>
    </submittedName>
</protein>
<dbReference type="AlphaFoldDB" id="A0A5C6LYN8"/>
<evidence type="ECO:0000256" key="1">
    <source>
        <dbReference type="ARBA" id="ARBA00004651"/>
    </source>
</evidence>
<keyword evidence="4 6" id="KW-1133">Transmembrane helix</keyword>
<evidence type="ECO:0000256" key="4">
    <source>
        <dbReference type="ARBA" id="ARBA00022989"/>
    </source>
</evidence>
<feature type="domain" description="ABC3 transporter permease C-terminal" evidence="7">
    <location>
        <begin position="671"/>
        <end position="784"/>
    </location>
</feature>
<dbReference type="InterPro" id="IPR025857">
    <property type="entry name" value="MacB_PCD"/>
</dbReference>
<organism evidence="9 10">
    <name type="scientific">Chitinophaga pinensis</name>
    <dbReference type="NCBI Taxonomy" id="79329"/>
    <lineage>
        <taxon>Bacteria</taxon>
        <taxon>Pseudomonadati</taxon>
        <taxon>Bacteroidota</taxon>
        <taxon>Chitinophagia</taxon>
        <taxon>Chitinophagales</taxon>
        <taxon>Chitinophagaceae</taxon>
        <taxon>Chitinophaga</taxon>
    </lineage>
</organism>
<feature type="transmembrane region" description="Helical" evidence="6">
    <location>
        <begin position="21"/>
        <end position="41"/>
    </location>
</feature>
<keyword evidence="3 6" id="KW-0812">Transmembrane</keyword>
<dbReference type="InterPro" id="IPR003838">
    <property type="entry name" value="ABC3_permease_C"/>
</dbReference>
<evidence type="ECO:0000259" key="7">
    <source>
        <dbReference type="Pfam" id="PF02687"/>
    </source>
</evidence>
<accession>A0A5C6LYN8</accession>
<feature type="transmembrane region" description="Helical" evidence="6">
    <location>
        <begin position="325"/>
        <end position="352"/>
    </location>
</feature>
<keyword evidence="2" id="KW-1003">Cell membrane</keyword>
<evidence type="ECO:0000256" key="2">
    <source>
        <dbReference type="ARBA" id="ARBA00022475"/>
    </source>
</evidence>
<keyword evidence="5 6" id="KW-0472">Membrane</keyword>
<feature type="transmembrane region" description="Helical" evidence="6">
    <location>
        <begin position="372"/>
        <end position="396"/>
    </location>
</feature>
<proteinExistence type="predicted"/>
<feature type="transmembrane region" description="Helical" evidence="6">
    <location>
        <begin position="752"/>
        <end position="772"/>
    </location>
</feature>
<feature type="transmembrane region" description="Helical" evidence="6">
    <location>
        <begin position="704"/>
        <end position="732"/>
    </location>
</feature>
<evidence type="ECO:0000256" key="5">
    <source>
        <dbReference type="ARBA" id="ARBA00023136"/>
    </source>
</evidence>
<dbReference type="Pfam" id="PF02687">
    <property type="entry name" value="FtsX"/>
    <property type="match status" value="2"/>
</dbReference>
<evidence type="ECO:0000256" key="6">
    <source>
        <dbReference type="SAM" id="Phobius"/>
    </source>
</evidence>
<feature type="domain" description="ABC3 transporter permease C-terminal" evidence="7">
    <location>
        <begin position="285"/>
        <end position="401"/>
    </location>
</feature>
<dbReference type="EMBL" id="VOHS01000008">
    <property type="protein sequence ID" value="TWW00506.1"/>
    <property type="molecule type" value="Genomic_DNA"/>
</dbReference>
<feature type="transmembrane region" description="Helical" evidence="6">
    <location>
        <begin position="285"/>
        <end position="304"/>
    </location>
</feature>
<dbReference type="InterPro" id="IPR050250">
    <property type="entry name" value="Macrolide_Exporter_MacB"/>
</dbReference>
<dbReference type="GO" id="GO:0005886">
    <property type="term" value="C:plasma membrane"/>
    <property type="evidence" value="ECO:0007669"/>
    <property type="project" value="UniProtKB-SubCell"/>
</dbReference>
<dbReference type="RefSeq" id="WP_146305099.1">
    <property type="nucleotide sequence ID" value="NZ_VOHS01000008.1"/>
</dbReference>
<gene>
    <name evidence="9" type="ORF">FEF09_10685</name>
</gene>
<dbReference type="PANTHER" id="PTHR30572:SF18">
    <property type="entry name" value="ABC-TYPE MACROLIDE FAMILY EXPORT SYSTEM PERMEASE COMPONENT 2"/>
    <property type="match status" value="1"/>
</dbReference>
<feature type="transmembrane region" description="Helical" evidence="6">
    <location>
        <begin position="417"/>
        <end position="441"/>
    </location>
</feature>
<comment type="subcellular location">
    <subcellularLocation>
        <location evidence="1">Cell membrane</location>
        <topology evidence="1">Multi-pass membrane protein</topology>
    </subcellularLocation>
</comment>
<dbReference type="PANTHER" id="PTHR30572">
    <property type="entry name" value="MEMBRANE COMPONENT OF TRANSPORTER-RELATED"/>
    <property type="match status" value="1"/>
</dbReference>
<evidence type="ECO:0000313" key="10">
    <source>
        <dbReference type="Proteomes" id="UP000318815"/>
    </source>
</evidence>
<keyword evidence="10" id="KW-1185">Reference proteome</keyword>
<sequence>MFKSYLKATFRSLWKNKTFSFLNIFGLAMGIACAGVIFLWVEDELNYDNVHLKRDSLYEVMTNADYAGDIRTFGSTPGLAGPAIREEISGIVNSCRMTDFSPSFLFNTGDKPVYASGRYVDAAFFSMFTIPFTEGNPATAFKEPYSIVVSQQAARKIFGDDKNIVGKRVKVDNKQEFLVSGVMKDQPENSSFRFEWVASFDLFFQQNKVSLSVWANSSPLTFVELSPHADIAAINKQLYSFIQRKSEGASNRLFLFNMNDWRLHGNFDNGKPAGGRITYVRMFSLLAWIILLIACINFMNLATARSEKRAREVGVRKVMGADKKGLVMQFIGEAILMAAMGCVLAIVLLALILPVAGPLVGKTLNIGLNNPVHLIALLAVTLLCGLIAGSYPALYLSSFNPVSVLKGMNLKVGGAGFIRRGLVVLQFSVSIILTVCTVVIYQQIHHVKSRDIGFQKERLISIDLKGNIVHNYAAVRQELLGTGVVENIGLSDHPTLYDGNNTSSLTWQGKPENSELIVSTRLASPGFFNTMGMQLIEGKDFNEGSTDKQSVVITASLAKKMGTGSAIGKTIEMPMDDAPSMFLTVTGVVKDYVYGNMYGTSDPVLFYNMPEAANVMYLRLKSSVAPEKAITAIGKIMTAANPAYPFEYTFVDDQFNNMFQSEMLVNRLSRVFAILALIISCLGLFGLAAYTAERRTREIGIRKVLGASVTGITTLLSGEFLKLVLISCVVAFPFAWWAMSVWLQQYAYRVAIHWWVFLLAGLAAVLISLLTISFQSVKAALMNPVKSLRAE</sequence>
<name>A0A5C6LYN8_9BACT</name>
<evidence type="ECO:0000313" key="9">
    <source>
        <dbReference type="EMBL" id="TWW00506.1"/>
    </source>
</evidence>
<feature type="domain" description="MacB-like periplasmic core" evidence="8">
    <location>
        <begin position="513"/>
        <end position="634"/>
    </location>
</feature>
<dbReference type="OrthoDB" id="5933722at2"/>
<feature type="transmembrane region" description="Helical" evidence="6">
    <location>
        <begin position="671"/>
        <end position="692"/>
    </location>
</feature>